<protein>
    <submittedName>
        <fullName evidence="1">Uncharacterized protein</fullName>
    </submittedName>
</protein>
<dbReference type="EMBL" id="JAWWNJ010000025">
    <property type="protein sequence ID" value="KAK7030658.1"/>
    <property type="molecule type" value="Genomic_DNA"/>
</dbReference>
<accession>A0AAW0BUT7</accession>
<name>A0AAW0BUT7_9AGAR</name>
<organism evidence="1 2">
    <name type="scientific">Favolaschia claudopus</name>
    <dbReference type="NCBI Taxonomy" id="2862362"/>
    <lineage>
        <taxon>Eukaryota</taxon>
        <taxon>Fungi</taxon>
        <taxon>Dikarya</taxon>
        <taxon>Basidiomycota</taxon>
        <taxon>Agaricomycotina</taxon>
        <taxon>Agaricomycetes</taxon>
        <taxon>Agaricomycetidae</taxon>
        <taxon>Agaricales</taxon>
        <taxon>Marasmiineae</taxon>
        <taxon>Mycenaceae</taxon>
        <taxon>Favolaschia</taxon>
    </lineage>
</organism>
<dbReference type="AlphaFoldDB" id="A0AAW0BUT7"/>
<comment type="caution">
    <text evidence="1">The sequence shown here is derived from an EMBL/GenBank/DDBJ whole genome shotgun (WGS) entry which is preliminary data.</text>
</comment>
<evidence type="ECO:0000313" key="2">
    <source>
        <dbReference type="Proteomes" id="UP001362999"/>
    </source>
</evidence>
<reference evidence="1 2" key="1">
    <citation type="journal article" date="2024" name="J Genomics">
        <title>Draft genome sequencing and assembly of Favolaschia claudopus CIRM-BRFM 2984 isolated from oak limbs.</title>
        <authorList>
            <person name="Navarro D."/>
            <person name="Drula E."/>
            <person name="Chaduli D."/>
            <person name="Cazenave R."/>
            <person name="Ahrendt S."/>
            <person name="Wang J."/>
            <person name="Lipzen A."/>
            <person name="Daum C."/>
            <person name="Barry K."/>
            <person name="Grigoriev I.V."/>
            <person name="Favel A."/>
            <person name="Rosso M.N."/>
            <person name="Martin F."/>
        </authorList>
    </citation>
    <scope>NUCLEOTIDE SEQUENCE [LARGE SCALE GENOMIC DNA]</scope>
    <source>
        <strain evidence="1 2">CIRM-BRFM 2984</strain>
    </source>
</reference>
<dbReference type="Proteomes" id="UP001362999">
    <property type="component" value="Unassembled WGS sequence"/>
</dbReference>
<proteinExistence type="predicted"/>
<gene>
    <name evidence="1" type="ORF">R3P38DRAFT_2774964</name>
</gene>
<sequence>MDVEFAQAQLLAEQPMTTSCLLPVALGRFLVNCSTILDSYSFVANANLKVSFESNSNLESSRAPLALKPIALQKAKLSCSSKPFSAALRRKSHTQAKHIPKPITVAQHPVMINTTQLSAMYHFCSLDMRTLSFGLPPSHPGCCRVRAWTVRVPGAKKFFSFVFVSTCNGPTFGRRHDAFCPRLIYNFLNHRFRETTSIIGAATRPLPTASPGPRDQVAVNNLTRMLLDPLLIASRSYHRSATAFCYFGLHPIRTLVLLPIYLGCLADLLLSVVVVGYGASWIPLEGSWFQAFRAIFSGPTGKASALSKQASQIALLLSVHQFMSRRL</sequence>
<keyword evidence="2" id="KW-1185">Reference proteome</keyword>
<evidence type="ECO:0000313" key="1">
    <source>
        <dbReference type="EMBL" id="KAK7030658.1"/>
    </source>
</evidence>